<name>A0ABT2Z6T7_9RHOB</name>
<dbReference type="Proteomes" id="UP001652503">
    <property type="component" value="Unassembled WGS sequence"/>
</dbReference>
<sequence length="99" mass="10655">MDLFTGVFEGLTSDAADRKTFMIEATYLVADRTASSLRSKTVRGRLKGKTNGGINIKRHAVMDAKGCPDCTSSPQIAVRNARARPYPGHHPPGNGRARG</sequence>
<organism evidence="1 2">
    <name type="scientific">Albidovulum sediminicola</name>
    <dbReference type="NCBI Taxonomy" id="2984331"/>
    <lineage>
        <taxon>Bacteria</taxon>
        <taxon>Pseudomonadati</taxon>
        <taxon>Pseudomonadota</taxon>
        <taxon>Alphaproteobacteria</taxon>
        <taxon>Rhodobacterales</taxon>
        <taxon>Paracoccaceae</taxon>
        <taxon>Albidovulum</taxon>
    </lineage>
</organism>
<evidence type="ECO:0000313" key="1">
    <source>
        <dbReference type="EMBL" id="MCV2866807.1"/>
    </source>
</evidence>
<gene>
    <name evidence="1" type="ORF">OE647_19025</name>
</gene>
<proteinExistence type="predicted"/>
<accession>A0ABT2Z6T7</accession>
<reference evidence="1 2" key="1">
    <citation type="submission" date="2022-10" db="EMBL/GenBank/DDBJ databases">
        <title>Defluviimonas sp. nov., isolated from ocean surface water.</title>
        <authorList>
            <person name="He W."/>
            <person name="Wang L."/>
            <person name="Zhang D.-F."/>
        </authorList>
    </citation>
    <scope>NUCLEOTIDE SEQUENCE [LARGE SCALE GENOMIC DNA]</scope>
    <source>
        <strain evidence="1 2">WL0075</strain>
    </source>
</reference>
<keyword evidence="2" id="KW-1185">Reference proteome</keyword>
<evidence type="ECO:0000313" key="2">
    <source>
        <dbReference type="Proteomes" id="UP001652503"/>
    </source>
</evidence>
<dbReference type="EMBL" id="JAOWLA010000028">
    <property type="protein sequence ID" value="MCV2866807.1"/>
    <property type="molecule type" value="Genomic_DNA"/>
</dbReference>
<evidence type="ECO:0008006" key="3">
    <source>
        <dbReference type="Google" id="ProtNLM"/>
    </source>
</evidence>
<protein>
    <recommendedName>
        <fullName evidence="3">Transposase</fullName>
    </recommendedName>
</protein>
<comment type="caution">
    <text evidence="1">The sequence shown here is derived from an EMBL/GenBank/DDBJ whole genome shotgun (WGS) entry which is preliminary data.</text>
</comment>